<sequence>MMLEPEAEVPTDGIMDVDSVTRAITPLRMIFWGGLLCIFEISWTIRGSGFKYSLLNDTLGAVLIMVGVFKLSAIAVQDRFVTLMRFVKVVSVLVVLNTIRAHFIMPLPPLVVAAVNLFGLVTQVAIVAFCVAMRWFCEEAGLSWPAESWKFTTKLFIIIYLFPLGLLQLAGLVAVISGQSSNVNLGPAGLLLLPVFVVPLVHLFVSTSRMKRGAETIVSGLQEG</sequence>
<reference evidence="2 3" key="1">
    <citation type="journal article" date="2011" name="J. Bacteriol.">
        <title>Genome sequence of 'Pedosphaera parvula' Ellin514, an aerobic Verrucomicrobial isolate from pasture soil.</title>
        <authorList>
            <person name="Kant R."/>
            <person name="van Passel M.W."/>
            <person name="Sangwan P."/>
            <person name="Palva A."/>
            <person name="Lucas S."/>
            <person name="Copeland A."/>
            <person name="Lapidus A."/>
            <person name="Glavina Del Rio T."/>
            <person name="Dalin E."/>
            <person name="Tice H."/>
            <person name="Bruce D."/>
            <person name="Goodwin L."/>
            <person name="Pitluck S."/>
            <person name="Chertkov O."/>
            <person name="Larimer F.W."/>
            <person name="Land M.L."/>
            <person name="Hauser L."/>
            <person name="Brettin T.S."/>
            <person name="Detter J.C."/>
            <person name="Han S."/>
            <person name="de Vos W.M."/>
            <person name="Janssen P.H."/>
            <person name="Smidt H."/>
        </authorList>
    </citation>
    <scope>NUCLEOTIDE SEQUENCE [LARGE SCALE GENOMIC DNA]</scope>
    <source>
        <strain evidence="2 3">Ellin514</strain>
    </source>
</reference>
<dbReference type="AlphaFoldDB" id="B9XF16"/>
<keyword evidence="1" id="KW-0812">Transmembrane</keyword>
<dbReference type="OrthoDB" id="4750337at2"/>
<keyword evidence="1" id="KW-1133">Transmembrane helix</keyword>
<evidence type="ECO:0000256" key="1">
    <source>
        <dbReference type="SAM" id="Phobius"/>
    </source>
</evidence>
<dbReference type="RefSeq" id="WP_007414406.1">
    <property type="nucleotide sequence ID" value="NZ_ABOX02000009.1"/>
</dbReference>
<dbReference type="EMBL" id="ABOX02000009">
    <property type="protein sequence ID" value="EEF61514.1"/>
    <property type="molecule type" value="Genomic_DNA"/>
</dbReference>
<organism evidence="2 3">
    <name type="scientific">Pedosphaera parvula (strain Ellin514)</name>
    <dbReference type="NCBI Taxonomy" id="320771"/>
    <lineage>
        <taxon>Bacteria</taxon>
        <taxon>Pseudomonadati</taxon>
        <taxon>Verrucomicrobiota</taxon>
        <taxon>Pedosphaerae</taxon>
        <taxon>Pedosphaerales</taxon>
        <taxon>Pedosphaeraceae</taxon>
        <taxon>Pedosphaera</taxon>
    </lineage>
</organism>
<proteinExistence type="predicted"/>
<feature type="transmembrane region" description="Helical" evidence="1">
    <location>
        <begin position="188"/>
        <end position="205"/>
    </location>
</feature>
<gene>
    <name evidence="2" type="ORF">Cflav_PD4192</name>
</gene>
<feature type="transmembrane region" description="Helical" evidence="1">
    <location>
        <begin position="83"/>
        <end position="104"/>
    </location>
</feature>
<protein>
    <submittedName>
        <fullName evidence="2">Uncharacterized protein</fullName>
    </submittedName>
</protein>
<keyword evidence="3" id="KW-1185">Reference proteome</keyword>
<evidence type="ECO:0000313" key="3">
    <source>
        <dbReference type="Proteomes" id="UP000003688"/>
    </source>
</evidence>
<feature type="transmembrane region" description="Helical" evidence="1">
    <location>
        <begin position="58"/>
        <end position="76"/>
    </location>
</feature>
<evidence type="ECO:0000313" key="2">
    <source>
        <dbReference type="EMBL" id="EEF61514.1"/>
    </source>
</evidence>
<name>B9XF16_PEDPL</name>
<keyword evidence="1" id="KW-0472">Membrane</keyword>
<dbReference type="Proteomes" id="UP000003688">
    <property type="component" value="Unassembled WGS sequence"/>
</dbReference>
<feature type="transmembrane region" description="Helical" evidence="1">
    <location>
        <begin position="110"/>
        <end position="136"/>
    </location>
</feature>
<comment type="caution">
    <text evidence="2">The sequence shown here is derived from an EMBL/GenBank/DDBJ whole genome shotgun (WGS) entry which is preliminary data.</text>
</comment>
<feature type="transmembrane region" description="Helical" evidence="1">
    <location>
        <begin position="29"/>
        <end position="46"/>
    </location>
</feature>
<feature type="transmembrane region" description="Helical" evidence="1">
    <location>
        <begin position="157"/>
        <end position="176"/>
    </location>
</feature>
<accession>B9XF16</accession>